<dbReference type="GeneTree" id="ENSGT00530000063816"/>
<evidence type="ECO:0000256" key="11">
    <source>
        <dbReference type="ARBA" id="ARBA00023157"/>
    </source>
</evidence>
<evidence type="ECO:0000256" key="1">
    <source>
        <dbReference type="ARBA" id="ARBA00004439"/>
    </source>
</evidence>
<organism evidence="20 21">
    <name type="scientific">Lepisosteus oculatus</name>
    <name type="common">Spotted gar</name>
    <dbReference type="NCBI Taxonomy" id="7918"/>
    <lineage>
        <taxon>Eukaryota</taxon>
        <taxon>Metazoa</taxon>
        <taxon>Chordata</taxon>
        <taxon>Craniata</taxon>
        <taxon>Vertebrata</taxon>
        <taxon>Euteleostomi</taxon>
        <taxon>Actinopterygii</taxon>
        <taxon>Neopterygii</taxon>
        <taxon>Holostei</taxon>
        <taxon>Semionotiformes</taxon>
        <taxon>Lepisosteidae</taxon>
        <taxon>Lepisosteus</taxon>
    </lineage>
</organism>
<evidence type="ECO:0000256" key="5">
    <source>
        <dbReference type="ARBA" id="ARBA00022448"/>
    </source>
</evidence>
<evidence type="ECO:0000256" key="15">
    <source>
        <dbReference type="ARBA" id="ARBA00049405"/>
    </source>
</evidence>
<evidence type="ECO:0000256" key="17">
    <source>
        <dbReference type="ARBA" id="ARBA00062075"/>
    </source>
</evidence>
<evidence type="ECO:0000256" key="9">
    <source>
        <dbReference type="ARBA" id="ARBA00022989"/>
    </source>
</evidence>
<keyword evidence="7 18" id="KW-0812">Transmembrane</keyword>
<dbReference type="GO" id="GO:0005737">
    <property type="term" value="C:cytoplasm"/>
    <property type="evidence" value="ECO:0000318"/>
    <property type="project" value="GO_Central"/>
</dbReference>
<evidence type="ECO:0000256" key="10">
    <source>
        <dbReference type="ARBA" id="ARBA00023136"/>
    </source>
</evidence>
<evidence type="ECO:0000256" key="18">
    <source>
        <dbReference type="PIRNR" id="PIRNR017529"/>
    </source>
</evidence>
<evidence type="ECO:0000256" key="3">
    <source>
        <dbReference type="ARBA" id="ARBA00004651"/>
    </source>
</evidence>
<comment type="subcellular location">
    <subcellularLocation>
        <location evidence="3">Cell membrane</location>
        <topology evidence="3">Multi-pass membrane protein</topology>
    </subcellularLocation>
    <subcellularLocation>
        <location evidence="1">Cytoplasmic vesicle membrane</location>
        <topology evidence="1">Multi-pass membrane protein</topology>
    </subcellularLocation>
    <subcellularLocation>
        <location evidence="2">Endoplasmic reticulum membrane</location>
        <topology evidence="2">Multi-pass membrane protein</topology>
    </subcellularLocation>
</comment>
<comment type="catalytic activity">
    <reaction evidence="14">
        <text>H2O2(out) = H2O2(in)</text>
        <dbReference type="Rhea" id="RHEA:74375"/>
        <dbReference type="ChEBI" id="CHEBI:16240"/>
    </reaction>
</comment>
<reference evidence="20" key="2">
    <citation type="submission" date="2025-08" db="UniProtKB">
        <authorList>
            <consortium name="Ensembl"/>
        </authorList>
    </citation>
    <scope>IDENTIFICATION</scope>
</reference>
<evidence type="ECO:0000256" key="2">
    <source>
        <dbReference type="ARBA" id="ARBA00004477"/>
    </source>
</evidence>
<keyword evidence="9 18" id="KW-1133">Transmembrane helix</keyword>
<dbReference type="AlphaFoldDB" id="W5MHP0"/>
<dbReference type="PRINTS" id="PR00783">
    <property type="entry name" value="MINTRINSICP"/>
</dbReference>
<dbReference type="OMA" id="CACSHEL"/>
<evidence type="ECO:0000256" key="4">
    <source>
        <dbReference type="ARBA" id="ARBA00005900"/>
    </source>
</evidence>
<dbReference type="STRING" id="7918.ENSLOCP00000007899"/>
<dbReference type="GO" id="GO:0030659">
    <property type="term" value="C:cytoplasmic vesicle membrane"/>
    <property type="evidence" value="ECO:0007669"/>
    <property type="project" value="UniProtKB-SubCell"/>
</dbReference>
<comment type="catalytic activity">
    <reaction evidence="13">
        <text>H2O(in) = H2O(out)</text>
        <dbReference type="Rhea" id="RHEA:29667"/>
        <dbReference type="ChEBI" id="CHEBI:15377"/>
    </reaction>
</comment>
<evidence type="ECO:0000256" key="14">
    <source>
        <dbReference type="ARBA" id="ARBA00047305"/>
    </source>
</evidence>
<dbReference type="InterPro" id="IPR023266">
    <property type="entry name" value="Aquaporin_11"/>
</dbReference>
<dbReference type="eggNOG" id="ENOG502S15B">
    <property type="taxonomic scope" value="Eukaryota"/>
</dbReference>
<evidence type="ECO:0000256" key="19">
    <source>
        <dbReference type="RuleBase" id="RU000477"/>
    </source>
</evidence>
<dbReference type="Bgee" id="ENSLOCG00000006538">
    <property type="expression patterns" value="Expressed in intestine and 11 other cell types or tissues"/>
</dbReference>
<comment type="subunit">
    <text evidence="17">Homodimer; disulfide-linked. Homotetramer. Can also form homomultimer.</text>
</comment>
<dbReference type="InterPro" id="IPR000425">
    <property type="entry name" value="MIP"/>
</dbReference>
<reference evidence="21" key="1">
    <citation type="submission" date="2011-12" db="EMBL/GenBank/DDBJ databases">
        <title>The Draft Genome of Lepisosteus oculatus.</title>
        <authorList>
            <consortium name="The Broad Institute Genome Assembly &amp; Analysis Group"/>
            <consortium name="Computational R&amp;D Group"/>
            <consortium name="and Sequencing Platform"/>
            <person name="Di Palma F."/>
            <person name="Alfoldi J."/>
            <person name="Johnson J."/>
            <person name="Berlin A."/>
            <person name="Gnerre S."/>
            <person name="Jaffe D."/>
            <person name="MacCallum I."/>
            <person name="Young S."/>
            <person name="Walker B.J."/>
            <person name="Lander E.S."/>
            <person name="Lindblad-Toh K."/>
        </authorList>
    </citation>
    <scope>NUCLEOTIDE SEQUENCE [LARGE SCALE GENOMIC DNA]</scope>
</reference>
<proteinExistence type="inferred from homology"/>
<comment type="similarity">
    <text evidence="4">Belongs to the MIP/aquaporin (TC 1.A.8) family. AQP11/AQP12 subfamily.</text>
</comment>
<dbReference type="FunFam" id="1.20.1080.10:FF:000016">
    <property type="entry name" value="Aquaporin"/>
    <property type="match status" value="1"/>
</dbReference>
<keyword evidence="12" id="KW-0968">Cytoplasmic vesicle</keyword>
<dbReference type="PIRSF" id="PIRSF017529">
    <property type="entry name" value="Aquaporin_11/12"/>
    <property type="match status" value="1"/>
</dbReference>
<comment type="caution">
    <text evidence="18">Lacks conserved residue(s) required for the propagation of feature annotation.</text>
</comment>
<keyword evidence="11" id="KW-1015">Disulfide bond</keyword>
<dbReference type="HOGENOM" id="CLU_074449_0_0_1"/>
<keyword evidence="5 19" id="KW-0813">Transport</keyword>
<evidence type="ECO:0000256" key="7">
    <source>
        <dbReference type="ARBA" id="ARBA00022692"/>
    </source>
</evidence>
<accession>W5MHP0</accession>
<dbReference type="GO" id="GO:0005886">
    <property type="term" value="C:plasma membrane"/>
    <property type="evidence" value="ECO:0007669"/>
    <property type="project" value="UniProtKB-SubCell"/>
</dbReference>
<dbReference type="Proteomes" id="UP000018468">
    <property type="component" value="Linkage group LG3"/>
</dbReference>
<evidence type="ECO:0000313" key="20">
    <source>
        <dbReference type="Ensembl" id="ENSLOCP00000007899.1"/>
    </source>
</evidence>
<keyword evidence="10 18" id="KW-0472">Membrane</keyword>
<dbReference type="SUPFAM" id="SSF81338">
    <property type="entry name" value="Aquaporin-like"/>
    <property type="match status" value="1"/>
</dbReference>
<feature type="transmembrane region" description="Helical" evidence="18">
    <location>
        <begin position="239"/>
        <end position="258"/>
    </location>
</feature>
<dbReference type="Ensembl" id="ENSLOCT00000007909.1">
    <property type="protein sequence ID" value="ENSLOCP00000007899.1"/>
    <property type="gene ID" value="ENSLOCG00000006538.1"/>
</dbReference>
<dbReference type="InterPro" id="IPR023271">
    <property type="entry name" value="Aquaporin-like"/>
</dbReference>
<feature type="transmembrane region" description="Helical" evidence="18">
    <location>
        <begin position="197"/>
        <end position="219"/>
    </location>
</feature>
<evidence type="ECO:0000313" key="21">
    <source>
        <dbReference type="Proteomes" id="UP000018468"/>
    </source>
</evidence>
<keyword evidence="6" id="KW-1003">Cell membrane</keyword>
<evidence type="ECO:0000256" key="13">
    <source>
        <dbReference type="ARBA" id="ARBA00034651"/>
    </source>
</evidence>
<evidence type="ECO:0000256" key="16">
    <source>
        <dbReference type="ARBA" id="ARBA00059557"/>
    </source>
</evidence>
<evidence type="ECO:0000256" key="12">
    <source>
        <dbReference type="ARBA" id="ARBA00023329"/>
    </source>
</evidence>
<dbReference type="InterPro" id="IPR016697">
    <property type="entry name" value="Aquaporin_11/12"/>
</dbReference>
<sequence length="286" mass="31298">WAKAGLEDRRLPMAYLSVSLLLLAATVLLSEVTRRTATRLLAGKDYAVYVVEIISTFQLCACTHELKLVGEVGRVEPQIGLTLTYLITVVHVLTFHGAFCNPSGALEQFYRGNLTEKSVVARIACQFLAASIARLLLPHIWSLGLSDWHLQHELSGFQCGSPIRDTLLKAAGVELCCAFVMQSTVTHLHKLDGKYHIHVIAAVITLLVYAGGHVSGAVFNPALAFSTCFHCSGNTLMEYAFVYWLGPVLGTASSVLLFDKVIPLLHGNGGTQKMMEFPRTQTKKIQ</sequence>
<reference evidence="20" key="3">
    <citation type="submission" date="2025-09" db="UniProtKB">
        <authorList>
            <consortium name="Ensembl"/>
        </authorList>
    </citation>
    <scope>IDENTIFICATION</scope>
</reference>
<keyword evidence="8" id="KW-0256">Endoplasmic reticulum</keyword>
<dbReference type="Gene3D" id="1.20.1080.10">
    <property type="entry name" value="Glycerol uptake facilitator protein"/>
    <property type="match status" value="1"/>
</dbReference>
<name>W5MHP0_LEPOC</name>
<keyword evidence="21" id="KW-1185">Reference proteome</keyword>
<dbReference type="PRINTS" id="PR02024">
    <property type="entry name" value="AQUAPORIN11"/>
</dbReference>
<dbReference type="PANTHER" id="PTHR21191:SF7">
    <property type="entry name" value="AQUAPORIN-11"/>
    <property type="match status" value="1"/>
</dbReference>
<dbReference type="GO" id="GO:0005789">
    <property type="term" value="C:endoplasmic reticulum membrane"/>
    <property type="evidence" value="ECO:0007669"/>
    <property type="project" value="UniProtKB-SubCell"/>
</dbReference>
<dbReference type="InterPro" id="IPR051883">
    <property type="entry name" value="AQP11/12_channel"/>
</dbReference>
<evidence type="ECO:0000256" key="8">
    <source>
        <dbReference type="ARBA" id="ARBA00022824"/>
    </source>
</evidence>
<dbReference type="PANTHER" id="PTHR21191">
    <property type="entry name" value="AQUAPORIN"/>
    <property type="match status" value="1"/>
</dbReference>
<dbReference type="FunCoup" id="W5MHP0">
    <property type="interactions" value="207"/>
</dbReference>
<comment type="function">
    <text evidence="16">Channel protein that facilitates the transport of water, glycerol and hydrogen peroxide across membrane of cell or organelles guaranteeing intracellular homeostasis in several organes like liver, kidney and brain. In situation of stress, participates in endoplasmic reticulum (ER) homeostasis by regulating redox homeostasis through the transport of hydrogen peroxide across the endoplasmic reticulum membrane thereby regulating the oxidative stress through the NADPH oxidase 2 pathway. Plays a role by maintaining an environment suitable for translation or protein foldings in the ER lumen namely by participating in the PKD1 glycosylation processing resulting in regulation of PKD1 membrane trafficking thereby preventing the accumulation of unfolding protein in ER. Plays a role in the proximal tubule function by regulating its endosomal acidification. May play a role in postnatal kidney development.</text>
</comment>
<dbReference type="GO" id="GO:0015267">
    <property type="term" value="F:channel activity"/>
    <property type="evidence" value="ECO:0000318"/>
    <property type="project" value="GO_Central"/>
</dbReference>
<comment type="catalytic activity">
    <reaction evidence="15">
        <text>glycerol(in) = glycerol(out)</text>
        <dbReference type="Rhea" id="RHEA:29675"/>
        <dbReference type="ChEBI" id="CHEBI:17754"/>
    </reaction>
</comment>
<protein>
    <recommendedName>
        <fullName evidence="18">Aquaporin</fullName>
    </recommendedName>
</protein>
<evidence type="ECO:0000256" key="6">
    <source>
        <dbReference type="ARBA" id="ARBA00022475"/>
    </source>
</evidence>
<dbReference type="InParanoid" id="W5MHP0"/>
<dbReference type="Pfam" id="PF00230">
    <property type="entry name" value="MIP"/>
    <property type="match status" value="1"/>
</dbReference>
<dbReference type="EMBL" id="AHAT01003066">
    <property type="status" value="NOT_ANNOTATED_CDS"/>
    <property type="molecule type" value="Genomic_DNA"/>
</dbReference>